<dbReference type="CDD" id="cd16922">
    <property type="entry name" value="HATPase_EvgS-ArcB-TorS-like"/>
    <property type="match status" value="1"/>
</dbReference>
<keyword evidence="11" id="KW-1185">Reference proteome</keyword>
<accession>A0A4R0MXS9</accession>
<dbReference type="SUPFAM" id="SSF52172">
    <property type="entry name" value="CheY-like"/>
    <property type="match status" value="1"/>
</dbReference>
<evidence type="ECO:0000256" key="2">
    <source>
        <dbReference type="ARBA" id="ARBA00012438"/>
    </source>
</evidence>
<dbReference type="InterPro" id="IPR036097">
    <property type="entry name" value="HisK_dim/P_sf"/>
</dbReference>
<feature type="transmembrane region" description="Helical" evidence="7">
    <location>
        <begin position="20"/>
        <end position="38"/>
    </location>
</feature>
<dbReference type="OrthoDB" id="9811889at2"/>
<dbReference type="AlphaFoldDB" id="A0A4R0MXS9"/>
<dbReference type="Pfam" id="PF00512">
    <property type="entry name" value="HisKA"/>
    <property type="match status" value="1"/>
</dbReference>
<gene>
    <name evidence="10" type="ORF">EZ444_19460</name>
</gene>
<keyword evidence="5" id="KW-0418">Kinase</keyword>
<keyword evidence="7" id="KW-0472">Membrane</keyword>
<dbReference type="InterPro" id="IPR001789">
    <property type="entry name" value="Sig_transdc_resp-reg_receiver"/>
</dbReference>
<comment type="caution">
    <text evidence="10">The sequence shown here is derived from an EMBL/GenBank/DDBJ whole genome shotgun (WGS) entry which is preliminary data.</text>
</comment>
<feature type="domain" description="Response regulatory" evidence="9">
    <location>
        <begin position="603"/>
        <end position="721"/>
    </location>
</feature>
<proteinExistence type="predicted"/>
<dbReference type="GO" id="GO:0009927">
    <property type="term" value="F:histidine phosphotransfer kinase activity"/>
    <property type="evidence" value="ECO:0007669"/>
    <property type="project" value="TreeGrafter"/>
</dbReference>
<evidence type="ECO:0000256" key="5">
    <source>
        <dbReference type="ARBA" id="ARBA00022777"/>
    </source>
</evidence>
<dbReference type="GO" id="GO:0000155">
    <property type="term" value="F:phosphorelay sensor kinase activity"/>
    <property type="evidence" value="ECO:0007669"/>
    <property type="project" value="InterPro"/>
</dbReference>
<dbReference type="SUPFAM" id="SSF47384">
    <property type="entry name" value="Homodimeric domain of signal transducing histidine kinase"/>
    <property type="match status" value="1"/>
</dbReference>
<evidence type="ECO:0000256" key="1">
    <source>
        <dbReference type="ARBA" id="ARBA00000085"/>
    </source>
</evidence>
<dbReference type="Pfam" id="PF02518">
    <property type="entry name" value="HATPase_c"/>
    <property type="match status" value="1"/>
</dbReference>
<dbReference type="GO" id="GO:0005886">
    <property type="term" value="C:plasma membrane"/>
    <property type="evidence" value="ECO:0007669"/>
    <property type="project" value="TreeGrafter"/>
</dbReference>
<evidence type="ECO:0000313" key="10">
    <source>
        <dbReference type="EMBL" id="TCC91082.1"/>
    </source>
</evidence>
<evidence type="ECO:0000256" key="3">
    <source>
        <dbReference type="ARBA" id="ARBA00022553"/>
    </source>
</evidence>
<dbReference type="CDD" id="cd00082">
    <property type="entry name" value="HisKA"/>
    <property type="match status" value="1"/>
</dbReference>
<evidence type="ECO:0000256" key="4">
    <source>
        <dbReference type="ARBA" id="ARBA00022679"/>
    </source>
</evidence>
<keyword evidence="7" id="KW-1133">Transmembrane helix</keyword>
<dbReference type="PRINTS" id="PR00344">
    <property type="entry name" value="BCTRLSENSOR"/>
</dbReference>
<dbReference type="InterPro" id="IPR036890">
    <property type="entry name" value="HATPase_C_sf"/>
</dbReference>
<dbReference type="EC" id="2.7.13.3" evidence="2"/>
<dbReference type="Proteomes" id="UP000291117">
    <property type="component" value="Unassembled WGS sequence"/>
</dbReference>
<feature type="domain" description="Histidine kinase" evidence="8">
    <location>
        <begin position="356"/>
        <end position="578"/>
    </location>
</feature>
<dbReference type="SMART" id="SM00388">
    <property type="entry name" value="HisKA"/>
    <property type="match status" value="1"/>
</dbReference>
<evidence type="ECO:0000259" key="8">
    <source>
        <dbReference type="PROSITE" id="PS50109"/>
    </source>
</evidence>
<organism evidence="10 11">
    <name type="scientific">Pedobacter hiemivivus</name>
    <dbReference type="NCBI Taxonomy" id="2530454"/>
    <lineage>
        <taxon>Bacteria</taxon>
        <taxon>Pseudomonadati</taxon>
        <taxon>Bacteroidota</taxon>
        <taxon>Sphingobacteriia</taxon>
        <taxon>Sphingobacteriales</taxon>
        <taxon>Sphingobacteriaceae</taxon>
        <taxon>Pedobacter</taxon>
    </lineage>
</organism>
<dbReference type="PANTHER" id="PTHR43047:SF72">
    <property type="entry name" value="OSMOSENSING HISTIDINE PROTEIN KINASE SLN1"/>
    <property type="match status" value="1"/>
</dbReference>
<dbReference type="SUPFAM" id="SSF55874">
    <property type="entry name" value="ATPase domain of HSP90 chaperone/DNA topoisomerase II/histidine kinase"/>
    <property type="match status" value="1"/>
</dbReference>
<reference evidence="10 11" key="1">
    <citation type="submission" date="2019-02" db="EMBL/GenBank/DDBJ databases">
        <title>Pedobacter sp. RP-3-8 sp. nov., isolated from Arctic soil.</title>
        <authorList>
            <person name="Dahal R.H."/>
        </authorList>
    </citation>
    <scope>NUCLEOTIDE SEQUENCE [LARGE SCALE GENOMIC DNA]</scope>
    <source>
        <strain evidence="10 11">RP-3-8</strain>
    </source>
</reference>
<sequence>MELRQTSKHYLMRKNQRSFLVIFGIIIVFITLLFHNSITQQSEQKVLTTTLTELETNNLQLSKLDTITLSLQVAENNFRMYTALWKPEYFVKYTEEIKSISTILATLSVEGNRNISGNIVGDLASKRKQMLLYGAIKKLADSITNINLQLNVDKISSTLLAGKKFPKAAVKKVIEIEEIKAEPNGKKKKFFQRLKSAILNETDPADTAKIRTTETTYEPVENGVEAYNKKQLERITNYYKGLLEDQKKNHVKLTEKEQAILTLNERIFENIKLLFKEYKDNINVSETARKVALKNKAKNSLDNINWSGKLNFVISLLSYLGIIFLLYKLYRAYNRIMKANKLAAEQVVSKSRLFTSISHEMRTPLNAIIGVSEQLKSTPLNEDQKMMSKLLDTSSSMLLSAVNEVLDFSRLETKKLSLAKTPFRYKRVLKEVADTAKVLADQKKLKLELLQDGAPNLLLDGDPYRLKQIIMNLTANAIKFTEKGRVSIQVDVKRTDEKNVLLIVKVIDTGIGISAANIPVIFNEFSQVIDAKRNDWQVGSGLGLTISKKLVDMHKGKIDVESTLRKGTTFTVALPYRIVVDGEENLEQQQEMMINSDRFKNIHILVVDDSEMNLLVIKMIFKKHGISYDAATSAAEALQFINKNKCDMVLTDIQMPEMDGIEFAKIIRANKDHKKAAIPIIALTGEISAGAHDTYFSAGLNDYIIKPFTEIELIEKILDYID</sequence>
<dbReference type="SMART" id="SM00448">
    <property type="entry name" value="REC"/>
    <property type="match status" value="1"/>
</dbReference>
<dbReference type="Gene3D" id="3.30.565.10">
    <property type="entry name" value="Histidine kinase-like ATPase, C-terminal domain"/>
    <property type="match status" value="1"/>
</dbReference>
<evidence type="ECO:0000256" key="7">
    <source>
        <dbReference type="SAM" id="Phobius"/>
    </source>
</evidence>
<dbReference type="PROSITE" id="PS50109">
    <property type="entry name" value="HIS_KIN"/>
    <property type="match status" value="1"/>
</dbReference>
<dbReference type="CDD" id="cd17546">
    <property type="entry name" value="REC_hyHK_CKI1_RcsC-like"/>
    <property type="match status" value="1"/>
</dbReference>
<dbReference type="InterPro" id="IPR003594">
    <property type="entry name" value="HATPase_dom"/>
</dbReference>
<keyword evidence="3 6" id="KW-0597">Phosphoprotein</keyword>
<keyword evidence="4" id="KW-0808">Transferase</keyword>
<dbReference type="PANTHER" id="PTHR43047">
    <property type="entry name" value="TWO-COMPONENT HISTIDINE PROTEIN KINASE"/>
    <property type="match status" value="1"/>
</dbReference>
<evidence type="ECO:0000313" key="11">
    <source>
        <dbReference type="Proteomes" id="UP000291117"/>
    </source>
</evidence>
<evidence type="ECO:0000256" key="6">
    <source>
        <dbReference type="PROSITE-ProRule" id="PRU00169"/>
    </source>
</evidence>
<comment type="catalytic activity">
    <reaction evidence="1">
        <text>ATP + protein L-histidine = ADP + protein N-phospho-L-histidine.</text>
        <dbReference type="EC" id="2.7.13.3"/>
    </reaction>
</comment>
<feature type="modified residue" description="4-aspartylphosphate" evidence="6">
    <location>
        <position position="652"/>
    </location>
</feature>
<dbReference type="Gene3D" id="1.10.287.130">
    <property type="match status" value="1"/>
</dbReference>
<dbReference type="FunFam" id="3.30.565.10:FF:000010">
    <property type="entry name" value="Sensor histidine kinase RcsC"/>
    <property type="match status" value="1"/>
</dbReference>
<dbReference type="Gene3D" id="3.40.50.2300">
    <property type="match status" value="1"/>
</dbReference>
<dbReference type="EMBL" id="SJSM01000015">
    <property type="protein sequence ID" value="TCC91082.1"/>
    <property type="molecule type" value="Genomic_DNA"/>
</dbReference>
<name>A0A4R0MXS9_9SPHI</name>
<dbReference type="Pfam" id="PF00072">
    <property type="entry name" value="Response_reg"/>
    <property type="match status" value="1"/>
</dbReference>
<dbReference type="SMART" id="SM00387">
    <property type="entry name" value="HATPase_c"/>
    <property type="match status" value="1"/>
</dbReference>
<dbReference type="InterPro" id="IPR003661">
    <property type="entry name" value="HisK_dim/P_dom"/>
</dbReference>
<protein>
    <recommendedName>
        <fullName evidence="2">histidine kinase</fullName>
        <ecNumber evidence="2">2.7.13.3</ecNumber>
    </recommendedName>
</protein>
<keyword evidence="7" id="KW-0812">Transmembrane</keyword>
<evidence type="ECO:0000259" key="9">
    <source>
        <dbReference type="PROSITE" id="PS50110"/>
    </source>
</evidence>
<dbReference type="InterPro" id="IPR005467">
    <property type="entry name" value="His_kinase_dom"/>
</dbReference>
<dbReference type="PROSITE" id="PS50110">
    <property type="entry name" value="RESPONSE_REGULATORY"/>
    <property type="match status" value="1"/>
</dbReference>
<dbReference type="InterPro" id="IPR011006">
    <property type="entry name" value="CheY-like_superfamily"/>
</dbReference>
<dbReference type="InterPro" id="IPR004358">
    <property type="entry name" value="Sig_transdc_His_kin-like_C"/>
</dbReference>